<evidence type="ECO:0000256" key="1">
    <source>
        <dbReference type="SAM" id="SignalP"/>
    </source>
</evidence>
<accession>A0A543E2L3</accession>
<name>A0A543E2L3_9PSEU</name>
<dbReference type="Proteomes" id="UP000315677">
    <property type="component" value="Unassembled WGS sequence"/>
</dbReference>
<evidence type="ECO:0000313" key="2">
    <source>
        <dbReference type="EMBL" id="TQM15827.1"/>
    </source>
</evidence>
<evidence type="ECO:0000313" key="3">
    <source>
        <dbReference type="Proteomes" id="UP000315677"/>
    </source>
</evidence>
<proteinExistence type="predicted"/>
<protein>
    <recommendedName>
        <fullName evidence="4">Trypsin-like peptidase</fullName>
    </recommendedName>
</protein>
<comment type="caution">
    <text evidence="2">The sequence shown here is derived from an EMBL/GenBank/DDBJ whole genome shotgun (WGS) entry which is preliminary data.</text>
</comment>
<organism evidence="2 3">
    <name type="scientific">Pseudonocardia kunmingensis</name>
    <dbReference type="NCBI Taxonomy" id="630975"/>
    <lineage>
        <taxon>Bacteria</taxon>
        <taxon>Bacillati</taxon>
        <taxon>Actinomycetota</taxon>
        <taxon>Actinomycetes</taxon>
        <taxon>Pseudonocardiales</taxon>
        <taxon>Pseudonocardiaceae</taxon>
        <taxon>Pseudonocardia</taxon>
    </lineage>
</organism>
<feature type="chain" id="PRO_5021831815" description="Trypsin-like peptidase" evidence="1">
    <location>
        <begin position="30"/>
        <end position="301"/>
    </location>
</feature>
<dbReference type="SUPFAM" id="SSF50494">
    <property type="entry name" value="Trypsin-like serine proteases"/>
    <property type="match status" value="1"/>
</dbReference>
<dbReference type="EMBL" id="VFPA01000001">
    <property type="protein sequence ID" value="TQM15827.1"/>
    <property type="molecule type" value="Genomic_DNA"/>
</dbReference>
<keyword evidence="3" id="KW-1185">Reference proteome</keyword>
<gene>
    <name evidence="2" type="ORF">FB558_2621</name>
</gene>
<feature type="signal peptide" evidence="1">
    <location>
        <begin position="1"/>
        <end position="29"/>
    </location>
</feature>
<sequence length="301" mass="29385">MTVRARGIALAVALGGLAVGAVIAPAATAAPTRSAAGDWAPADSAPIRPGVVTETEGGGSCTSNFVFTSGDRTFLGQAAHCAGTGDATETDGCDSGTGGIGTPVTIKAADGSDRTGRLAYSSWVTMQEIGESDPDVCAHNDFALVEIAAEDADEVNPSIPFFGGPTGIDADGLTPGELVYSYGNSPLRLGISALSPKVGINAAEEGGGLSHEVYTVSPGVPGDSGSAFLDGSGDAVGVLSTLNLAPLPVSNGVSDLAAALDYASANGDVGDVALATGTEPFDASPLGVPAEALAVPALPAG</sequence>
<dbReference type="RefSeq" id="WP_142052215.1">
    <property type="nucleotide sequence ID" value="NZ_VFPA01000001.1"/>
</dbReference>
<dbReference type="AlphaFoldDB" id="A0A543E2L3"/>
<evidence type="ECO:0008006" key="4">
    <source>
        <dbReference type="Google" id="ProtNLM"/>
    </source>
</evidence>
<dbReference type="InterPro" id="IPR009003">
    <property type="entry name" value="Peptidase_S1_PA"/>
</dbReference>
<dbReference type="OrthoDB" id="5732461at2"/>
<reference evidence="2 3" key="1">
    <citation type="submission" date="2019-06" db="EMBL/GenBank/DDBJ databases">
        <title>Sequencing the genomes of 1000 actinobacteria strains.</title>
        <authorList>
            <person name="Klenk H.-P."/>
        </authorList>
    </citation>
    <scope>NUCLEOTIDE SEQUENCE [LARGE SCALE GENOMIC DNA]</scope>
    <source>
        <strain evidence="2 3">DSM 45301</strain>
    </source>
</reference>
<keyword evidence="1" id="KW-0732">Signal</keyword>